<organism evidence="1">
    <name type="scientific">viral metagenome</name>
    <dbReference type="NCBI Taxonomy" id="1070528"/>
    <lineage>
        <taxon>unclassified sequences</taxon>
        <taxon>metagenomes</taxon>
        <taxon>organismal metagenomes</taxon>
    </lineage>
</organism>
<protein>
    <submittedName>
        <fullName evidence="1">Uncharacterized protein</fullName>
    </submittedName>
</protein>
<dbReference type="AlphaFoldDB" id="A0A6M3ILC0"/>
<proteinExistence type="predicted"/>
<evidence type="ECO:0000313" key="1">
    <source>
        <dbReference type="EMBL" id="QJA58410.1"/>
    </source>
</evidence>
<name>A0A6M3ILC0_9ZZZZ</name>
<sequence>MGTNSTINYQALQVGNAGNPEAFDIISAASCNLEGRIVAGFSSIDTAGGAFAEMEEEIVASRAGREGESTPVAARYLTYTYGFEQFYPGRYTKLVPAGESKFMVWFLV</sequence>
<gene>
    <name evidence="1" type="ORF">MM415B01455_0013</name>
</gene>
<reference evidence="1" key="1">
    <citation type="submission" date="2020-03" db="EMBL/GenBank/DDBJ databases">
        <title>The deep terrestrial virosphere.</title>
        <authorList>
            <person name="Holmfeldt K."/>
            <person name="Nilsson E."/>
            <person name="Simone D."/>
            <person name="Lopez-Fernandez M."/>
            <person name="Wu X."/>
            <person name="de Brujin I."/>
            <person name="Lundin D."/>
            <person name="Andersson A."/>
            <person name="Bertilsson S."/>
            <person name="Dopson M."/>
        </authorList>
    </citation>
    <scope>NUCLEOTIDE SEQUENCE</scope>
    <source>
        <strain evidence="1">MM415B01455</strain>
    </source>
</reference>
<dbReference type="EMBL" id="MT141322">
    <property type="protein sequence ID" value="QJA58410.1"/>
    <property type="molecule type" value="Genomic_DNA"/>
</dbReference>
<accession>A0A6M3ILC0</accession>